<proteinExistence type="predicted"/>
<reference evidence="2 3" key="1">
    <citation type="submission" date="2019-03" db="EMBL/GenBank/DDBJ databases">
        <title>Genomic Encyclopedia of Type Strains, Phase IV (KMG-IV): sequencing the most valuable type-strain genomes for metagenomic binning, comparative biology and taxonomic classification.</title>
        <authorList>
            <person name="Goeker M."/>
        </authorList>
    </citation>
    <scope>NUCLEOTIDE SEQUENCE [LARGE SCALE GENOMIC DNA]</scope>
    <source>
        <strain evidence="2 3">DSM 100433</strain>
    </source>
</reference>
<dbReference type="Gene3D" id="3.40.50.12570">
    <property type="match status" value="1"/>
</dbReference>
<dbReference type="GO" id="GO:0004360">
    <property type="term" value="F:glutamine-fructose-6-phosphate transaminase (isomerizing) activity"/>
    <property type="evidence" value="ECO:0007669"/>
    <property type="project" value="TreeGrafter"/>
</dbReference>
<feature type="domain" description="SIS" evidence="1">
    <location>
        <begin position="15"/>
        <end position="153"/>
    </location>
</feature>
<dbReference type="PROSITE" id="PS51464">
    <property type="entry name" value="SIS"/>
    <property type="match status" value="1"/>
</dbReference>
<dbReference type="GO" id="GO:0006002">
    <property type="term" value="P:fructose 6-phosphate metabolic process"/>
    <property type="evidence" value="ECO:0007669"/>
    <property type="project" value="TreeGrafter"/>
</dbReference>
<dbReference type="RefSeq" id="WP_132084440.1">
    <property type="nucleotide sequence ID" value="NZ_JADNAH010000032.1"/>
</dbReference>
<dbReference type="PANTHER" id="PTHR10937:SF14">
    <property type="entry name" value="FRUCTOSELYSINE 6-PHOSPHATE DEGLYCASE"/>
    <property type="match status" value="1"/>
</dbReference>
<dbReference type="GO" id="GO:0097367">
    <property type="term" value="F:carbohydrate derivative binding"/>
    <property type="evidence" value="ECO:0007669"/>
    <property type="project" value="InterPro"/>
</dbReference>
<comment type="caution">
    <text evidence="2">The sequence shown here is derived from an EMBL/GenBank/DDBJ whole genome shotgun (WGS) entry which is preliminary data.</text>
</comment>
<protein>
    <submittedName>
        <fullName evidence="2">Fructoselysine 6-phosphate deglycase</fullName>
    </submittedName>
</protein>
<dbReference type="SUPFAM" id="SSF53697">
    <property type="entry name" value="SIS domain"/>
    <property type="match status" value="1"/>
</dbReference>
<sequence length="330" mass="36927">MQKEIMEINRQLEEIRAALAGKEFDSLFFTGCGGGLQYTEPSRYAAAAQSKRLRVYGMPAAELMAMDPACLGERSIVIVSSLNGVMPEAVQALRWANEKGAFTIGTTAFPGTPVDRESKTSLIYQEARGAHPYTQMYGITLLITFTILDVLEGNRTIGRLPGQMERLDALCAKAGEVYGGEKLDEFIARFASKNMIYVVGSGPNYANAYYLATCYLLEIQWMDASPINSAEFFHGCLEIADRYSNFVMLVGVGASRKMDERARDFIDRFCDGMFVVDAADYDLSAIDDDLKPYIAQIITHYLIASVFMPRLAEARHHSLDRRRYYGKMEY</sequence>
<dbReference type="AlphaFoldDB" id="A0A9X8UK51"/>
<dbReference type="InterPro" id="IPR046348">
    <property type="entry name" value="SIS_dom_sf"/>
</dbReference>
<evidence type="ECO:0000259" key="1">
    <source>
        <dbReference type="PROSITE" id="PS51464"/>
    </source>
</evidence>
<dbReference type="GO" id="GO:0006487">
    <property type="term" value="P:protein N-linked glycosylation"/>
    <property type="evidence" value="ECO:0007669"/>
    <property type="project" value="TreeGrafter"/>
</dbReference>
<dbReference type="PANTHER" id="PTHR10937">
    <property type="entry name" value="GLUCOSAMINE--FRUCTOSE-6-PHOSPHATE AMINOTRANSFERASE, ISOMERIZING"/>
    <property type="match status" value="1"/>
</dbReference>
<accession>A0A9X8UK51</accession>
<gene>
    <name evidence="2" type="ORF">EDD78_10560</name>
</gene>
<keyword evidence="3" id="KW-1185">Reference proteome</keyword>
<dbReference type="InterPro" id="IPR001347">
    <property type="entry name" value="SIS_dom"/>
</dbReference>
<dbReference type="Gene3D" id="3.40.50.10490">
    <property type="entry name" value="Glucose-6-phosphate isomerase like protein, domain 1"/>
    <property type="match status" value="1"/>
</dbReference>
<name>A0A9X8UK51_9FIRM</name>
<evidence type="ECO:0000313" key="2">
    <source>
        <dbReference type="EMBL" id="TCL43431.1"/>
    </source>
</evidence>
<dbReference type="Proteomes" id="UP000294682">
    <property type="component" value="Unassembled WGS sequence"/>
</dbReference>
<organism evidence="2 3">
    <name type="scientific">Harryflintia acetispora</name>
    <dbReference type="NCBI Taxonomy" id="1849041"/>
    <lineage>
        <taxon>Bacteria</taxon>
        <taxon>Bacillati</taxon>
        <taxon>Bacillota</taxon>
        <taxon>Clostridia</taxon>
        <taxon>Eubacteriales</taxon>
        <taxon>Oscillospiraceae</taxon>
        <taxon>Harryflintia</taxon>
    </lineage>
</organism>
<evidence type="ECO:0000313" key="3">
    <source>
        <dbReference type="Proteomes" id="UP000294682"/>
    </source>
</evidence>
<dbReference type="Gene3D" id="1.10.10.2240">
    <property type="match status" value="1"/>
</dbReference>
<dbReference type="GO" id="GO:0006047">
    <property type="term" value="P:UDP-N-acetylglucosamine metabolic process"/>
    <property type="evidence" value="ECO:0007669"/>
    <property type="project" value="TreeGrafter"/>
</dbReference>
<dbReference type="EMBL" id="SLUK01000005">
    <property type="protein sequence ID" value="TCL43431.1"/>
    <property type="molecule type" value="Genomic_DNA"/>
</dbReference>